<evidence type="ECO:0000313" key="3">
    <source>
        <dbReference type="Proteomes" id="UP000054477"/>
    </source>
</evidence>
<feature type="non-terminal residue" evidence="2">
    <location>
        <position position="1"/>
    </location>
</feature>
<accession>A0A0C9XTP2</accession>
<protein>
    <submittedName>
        <fullName evidence="2">Uncharacterized protein</fullName>
    </submittedName>
</protein>
<keyword evidence="3" id="KW-1185">Reference proteome</keyword>
<reference evidence="2 3" key="1">
    <citation type="submission" date="2014-04" db="EMBL/GenBank/DDBJ databases">
        <authorList>
            <consortium name="DOE Joint Genome Institute"/>
            <person name="Kuo A."/>
            <person name="Kohler A."/>
            <person name="Nagy L.G."/>
            <person name="Floudas D."/>
            <person name="Copeland A."/>
            <person name="Barry K.W."/>
            <person name="Cichocki N."/>
            <person name="Veneault-Fourrey C."/>
            <person name="LaButti K."/>
            <person name="Lindquist E.A."/>
            <person name="Lipzen A."/>
            <person name="Lundell T."/>
            <person name="Morin E."/>
            <person name="Murat C."/>
            <person name="Sun H."/>
            <person name="Tunlid A."/>
            <person name="Henrissat B."/>
            <person name="Grigoriev I.V."/>
            <person name="Hibbett D.S."/>
            <person name="Martin F."/>
            <person name="Nordberg H.P."/>
            <person name="Cantor M.N."/>
            <person name="Hua S.X."/>
        </authorList>
    </citation>
    <scope>NUCLEOTIDE SEQUENCE [LARGE SCALE GENOMIC DNA]</scope>
    <source>
        <strain evidence="2 3">LaAM-08-1</strain>
    </source>
</reference>
<dbReference type="EMBL" id="KN838613">
    <property type="protein sequence ID" value="KIK01077.1"/>
    <property type="molecule type" value="Genomic_DNA"/>
</dbReference>
<name>A0A0C9XTP2_9AGAR</name>
<dbReference type="HOGENOM" id="CLU_199422_0_0_1"/>
<proteinExistence type="predicted"/>
<dbReference type="AlphaFoldDB" id="A0A0C9XTP2"/>
<dbReference type="Proteomes" id="UP000054477">
    <property type="component" value="Unassembled WGS sequence"/>
</dbReference>
<organism evidence="2 3">
    <name type="scientific">Laccaria amethystina LaAM-08-1</name>
    <dbReference type="NCBI Taxonomy" id="1095629"/>
    <lineage>
        <taxon>Eukaryota</taxon>
        <taxon>Fungi</taxon>
        <taxon>Dikarya</taxon>
        <taxon>Basidiomycota</taxon>
        <taxon>Agaricomycotina</taxon>
        <taxon>Agaricomycetes</taxon>
        <taxon>Agaricomycetidae</taxon>
        <taxon>Agaricales</taxon>
        <taxon>Agaricineae</taxon>
        <taxon>Hydnangiaceae</taxon>
        <taxon>Laccaria</taxon>
    </lineage>
</organism>
<evidence type="ECO:0000313" key="2">
    <source>
        <dbReference type="EMBL" id="KIK01077.1"/>
    </source>
</evidence>
<gene>
    <name evidence="2" type="ORF">K443DRAFT_663204</name>
</gene>
<feature type="compositionally biased region" description="Low complexity" evidence="1">
    <location>
        <begin position="16"/>
        <end position="30"/>
    </location>
</feature>
<feature type="non-terminal residue" evidence="2">
    <location>
        <position position="76"/>
    </location>
</feature>
<reference evidence="3" key="2">
    <citation type="submission" date="2015-01" db="EMBL/GenBank/DDBJ databases">
        <title>Evolutionary Origins and Diversification of the Mycorrhizal Mutualists.</title>
        <authorList>
            <consortium name="DOE Joint Genome Institute"/>
            <consortium name="Mycorrhizal Genomics Consortium"/>
            <person name="Kohler A."/>
            <person name="Kuo A."/>
            <person name="Nagy L.G."/>
            <person name="Floudas D."/>
            <person name="Copeland A."/>
            <person name="Barry K.W."/>
            <person name="Cichocki N."/>
            <person name="Veneault-Fourrey C."/>
            <person name="LaButti K."/>
            <person name="Lindquist E.A."/>
            <person name="Lipzen A."/>
            <person name="Lundell T."/>
            <person name="Morin E."/>
            <person name="Murat C."/>
            <person name="Riley R."/>
            <person name="Ohm R."/>
            <person name="Sun H."/>
            <person name="Tunlid A."/>
            <person name="Henrissat B."/>
            <person name="Grigoriev I.V."/>
            <person name="Hibbett D.S."/>
            <person name="Martin F."/>
        </authorList>
    </citation>
    <scope>NUCLEOTIDE SEQUENCE [LARGE SCALE GENOMIC DNA]</scope>
    <source>
        <strain evidence="3">LaAM-08-1</strain>
    </source>
</reference>
<feature type="region of interest" description="Disordered" evidence="1">
    <location>
        <begin position="1"/>
        <end position="49"/>
    </location>
</feature>
<sequence>LDERSPPSIDVPPPLTNGLLPPLTNGLLPPSTNGLLPPSTDGLHPLSTNGVSRRMASLDEWLTLLSKTMSSTIAMT</sequence>
<evidence type="ECO:0000256" key="1">
    <source>
        <dbReference type="SAM" id="MobiDB-lite"/>
    </source>
</evidence>